<keyword evidence="3" id="KW-1185">Reference proteome</keyword>
<protein>
    <submittedName>
        <fullName evidence="2">Phage holin, lambda family</fullName>
    </submittedName>
</protein>
<accession>A0AB34CPC4</accession>
<sequence length="114" mass="12242">MNDNHLPDIANQTLKWIATYLPSVYAAGAALTISALNDIRAGKPRLYTITGALICGLFALSLSAMLEYFGLPPNAGAFVGGLVGFVGADRLRDIALALVYRRAGMDEQKEKEIE</sequence>
<dbReference type="Pfam" id="PF05106">
    <property type="entry name" value="Phage_holin_3_1"/>
    <property type="match status" value="1"/>
</dbReference>
<keyword evidence="1" id="KW-0812">Transmembrane</keyword>
<feature type="transmembrane region" description="Helical" evidence="1">
    <location>
        <begin position="46"/>
        <end position="66"/>
    </location>
</feature>
<dbReference type="InterPro" id="IPR006481">
    <property type="entry name" value="Phage_lambda_GpS_holin"/>
</dbReference>
<keyword evidence="1" id="KW-0472">Membrane</keyword>
<dbReference type="NCBIfam" id="TIGR01594">
    <property type="entry name" value="holin_lambda"/>
    <property type="match status" value="1"/>
</dbReference>
<keyword evidence="1" id="KW-1133">Transmembrane helix</keyword>
<dbReference type="AlphaFoldDB" id="A0AB34CPC4"/>
<dbReference type="Proteomes" id="UP000324255">
    <property type="component" value="Unassembled WGS sequence"/>
</dbReference>
<evidence type="ECO:0000313" key="2">
    <source>
        <dbReference type="EMBL" id="KAA6129001.1"/>
    </source>
</evidence>
<name>A0AB34CPC4_9GAMM</name>
<gene>
    <name evidence="2" type="ORF">F3I20_01480</name>
</gene>
<proteinExistence type="predicted"/>
<evidence type="ECO:0000313" key="3">
    <source>
        <dbReference type="Proteomes" id="UP000324255"/>
    </source>
</evidence>
<comment type="caution">
    <text evidence="2">The sequence shown here is derived from an EMBL/GenBank/DDBJ whole genome shotgun (WGS) entry which is preliminary data.</text>
</comment>
<organism evidence="2 3">
    <name type="scientific">Candidatus Pantoea gossypiicola</name>
    <dbReference type="NCBI Taxonomy" id="2608008"/>
    <lineage>
        <taxon>Bacteria</taxon>
        <taxon>Pseudomonadati</taxon>
        <taxon>Pseudomonadota</taxon>
        <taxon>Gammaproteobacteria</taxon>
        <taxon>Enterobacterales</taxon>
        <taxon>Erwiniaceae</taxon>
        <taxon>Pantoea</taxon>
    </lineage>
</organism>
<dbReference type="EMBL" id="VWVM01000001">
    <property type="protein sequence ID" value="KAA6129001.1"/>
    <property type="molecule type" value="Genomic_DNA"/>
</dbReference>
<reference evidence="2 3" key="1">
    <citation type="submission" date="2019-09" db="EMBL/GenBank/DDBJ databases">
        <title>Genomic diversity of phyloplane-associated Pantoea species in Pakistan cotton crop.</title>
        <authorList>
            <person name="Tufail M.R."/>
            <person name="Cook D.R."/>
        </authorList>
    </citation>
    <scope>NUCLEOTIDE SEQUENCE [LARGE SCALE GENOMIC DNA]</scope>
    <source>
        <strain evidence="2 3">B_8</strain>
    </source>
</reference>
<feature type="transmembrane region" description="Helical" evidence="1">
    <location>
        <begin position="20"/>
        <end position="39"/>
    </location>
</feature>
<dbReference type="RefSeq" id="WP_150019186.1">
    <property type="nucleotide sequence ID" value="NZ_VWVM01000001.1"/>
</dbReference>
<evidence type="ECO:0000256" key="1">
    <source>
        <dbReference type="SAM" id="Phobius"/>
    </source>
</evidence>